<keyword evidence="3 6" id="KW-0378">Hydrolase</keyword>
<dbReference type="GO" id="GO:0046872">
    <property type="term" value="F:metal ion binding"/>
    <property type="evidence" value="ECO:0007669"/>
    <property type="project" value="UniProtKB-KW"/>
</dbReference>
<dbReference type="GO" id="GO:0016020">
    <property type="term" value="C:membrane"/>
    <property type="evidence" value="ECO:0007669"/>
    <property type="project" value="TreeGrafter"/>
</dbReference>
<evidence type="ECO:0000256" key="4">
    <source>
        <dbReference type="ARBA" id="ARBA00022833"/>
    </source>
</evidence>
<evidence type="ECO:0000313" key="11">
    <source>
        <dbReference type="Proteomes" id="UP000266841"/>
    </source>
</evidence>
<evidence type="ECO:0000256" key="3">
    <source>
        <dbReference type="ARBA" id="ARBA00022801"/>
    </source>
</evidence>
<dbReference type="InterPro" id="IPR001915">
    <property type="entry name" value="Peptidase_M48"/>
</dbReference>
<keyword evidence="8" id="KW-0472">Membrane</keyword>
<evidence type="ECO:0000256" key="2">
    <source>
        <dbReference type="ARBA" id="ARBA00022723"/>
    </source>
</evidence>
<dbReference type="eggNOG" id="KOG2661">
    <property type="taxonomic scope" value="Eukaryota"/>
</dbReference>
<dbReference type="GO" id="GO:0004222">
    <property type="term" value="F:metalloendopeptidase activity"/>
    <property type="evidence" value="ECO:0007669"/>
    <property type="project" value="InterPro"/>
</dbReference>
<comment type="cofactor">
    <cofactor evidence="6">
        <name>Zn(2+)</name>
        <dbReference type="ChEBI" id="CHEBI:29105"/>
    </cofactor>
    <text evidence="6">Binds 1 zinc ion per subunit.</text>
</comment>
<evidence type="ECO:0000256" key="7">
    <source>
        <dbReference type="SAM" id="MobiDB-lite"/>
    </source>
</evidence>
<sequence>MIGAGWVRVRGSRTPLRSSIRRIQSESSNRVPPLAKRSGSGEQGHQGHSRKSKSIPPYLVLGVGVPAMAITSSLAYIYSSCQDRVPYTNRQRLLATDNAYEIRLGDQQVTQGQGTLASYWWWSFLTKPLSSLAQYKQLLQKYQEDILPPSHRASVTVQRVGGRIAHAAGTFARQWKKSNPEFEYNDAPFTYTVVRSDEANAFVLPGNHVFVLTGLFKYVHNEVIARHSGERLTEGLLQALISRLSIVIDPSLTLFSILVPAQTFLYSLPHSREQEEEADQIGLVLASEACYDPKAAKHVFSRMQDDSGQRMPPEFLSTHPSYDTRLTLFDKWMPEAIERYERDGGGKCSAIRSEMKRARIVAAQMHDRRGT</sequence>
<comment type="caution">
    <text evidence="10">The sequence shown here is derived from an EMBL/GenBank/DDBJ whole genome shotgun (WGS) entry which is preliminary data.</text>
</comment>
<evidence type="ECO:0000256" key="1">
    <source>
        <dbReference type="ARBA" id="ARBA00022670"/>
    </source>
</evidence>
<dbReference type="Proteomes" id="UP000266841">
    <property type="component" value="Unassembled WGS sequence"/>
</dbReference>
<organism evidence="10 11">
    <name type="scientific">Thalassiosira oceanica</name>
    <name type="common">Marine diatom</name>
    <dbReference type="NCBI Taxonomy" id="159749"/>
    <lineage>
        <taxon>Eukaryota</taxon>
        <taxon>Sar</taxon>
        <taxon>Stramenopiles</taxon>
        <taxon>Ochrophyta</taxon>
        <taxon>Bacillariophyta</taxon>
        <taxon>Coscinodiscophyceae</taxon>
        <taxon>Thalassiosirophycidae</taxon>
        <taxon>Thalassiosirales</taxon>
        <taxon>Thalassiosiraceae</taxon>
        <taxon>Thalassiosira</taxon>
    </lineage>
</organism>
<evidence type="ECO:0000313" key="10">
    <source>
        <dbReference type="EMBL" id="EJK69499.1"/>
    </source>
</evidence>
<dbReference type="AlphaFoldDB" id="K0SX10"/>
<evidence type="ECO:0000259" key="9">
    <source>
        <dbReference type="Pfam" id="PF01435"/>
    </source>
</evidence>
<dbReference type="PANTHER" id="PTHR22726">
    <property type="entry name" value="METALLOENDOPEPTIDASE OMA1"/>
    <property type="match status" value="1"/>
</dbReference>
<feature type="transmembrane region" description="Helical" evidence="8">
    <location>
        <begin position="58"/>
        <end position="78"/>
    </location>
</feature>
<evidence type="ECO:0000256" key="6">
    <source>
        <dbReference type="RuleBase" id="RU003983"/>
    </source>
</evidence>
<keyword evidence="1 6" id="KW-0645">Protease</keyword>
<dbReference type="GO" id="GO:0051603">
    <property type="term" value="P:proteolysis involved in protein catabolic process"/>
    <property type="evidence" value="ECO:0007669"/>
    <property type="project" value="TreeGrafter"/>
</dbReference>
<dbReference type="OMA" id="ACFDFRY"/>
<reference evidence="10 11" key="1">
    <citation type="journal article" date="2012" name="Genome Biol.">
        <title>Genome and low-iron response of an oceanic diatom adapted to chronic iron limitation.</title>
        <authorList>
            <person name="Lommer M."/>
            <person name="Specht M."/>
            <person name="Roy A.S."/>
            <person name="Kraemer L."/>
            <person name="Andreson R."/>
            <person name="Gutowska M.A."/>
            <person name="Wolf J."/>
            <person name="Bergner S.V."/>
            <person name="Schilhabel M.B."/>
            <person name="Klostermeier U.C."/>
            <person name="Beiko R.G."/>
            <person name="Rosenstiel P."/>
            <person name="Hippler M."/>
            <person name="Laroche J."/>
        </authorList>
    </citation>
    <scope>NUCLEOTIDE SEQUENCE [LARGE SCALE GENOMIC DNA]</scope>
    <source>
        <strain evidence="10 11">CCMP1005</strain>
    </source>
</reference>
<feature type="compositionally biased region" description="Low complexity" evidence="7">
    <location>
        <begin position="17"/>
        <end position="30"/>
    </location>
</feature>
<keyword evidence="8" id="KW-0812">Transmembrane</keyword>
<evidence type="ECO:0000256" key="8">
    <source>
        <dbReference type="SAM" id="Phobius"/>
    </source>
</evidence>
<dbReference type="PANTHER" id="PTHR22726:SF1">
    <property type="entry name" value="METALLOENDOPEPTIDASE OMA1, MITOCHONDRIAL"/>
    <property type="match status" value="1"/>
</dbReference>
<gene>
    <name evidence="10" type="ORF">THAOC_09239</name>
</gene>
<dbReference type="InterPro" id="IPR051156">
    <property type="entry name" value="Mito/Outer_Membr_Metalloprot"/>
</dbReference>
<protein>
    <recommendedName>
        <fullName evidence="9">Peptidase M48 domain-containing protein</fullName>
    </recommendedName>
</protein>
<feature type="region of interest" description="Disordered" evidence="7">
    <location>
        <begin position="17"/>
        <end position="53"/>
    </location>
</feature>
<keyword evidence="5 6" id="KW-0482">Metalloprotease</keyword>
<proteinExistence type="inferred from homology"/>
<keyword evidence="11" id="KW-1185">Reference proteome</keyword>
<name>K0SX10_THAOC</name>
<keyword evidence="8" id="KW-1133">Transmembrane helix</keyword>
<accession>K0SX10</accession>
<evidence type="ECO:0000256" key="5">
    <source>
        <dbReference type="ARBA" id="ARBA00023049"/>
    </source>
</evidence>
<dbReference type="EMBL" id="AGNL01009981">
    <property type="protein sequence ID" value="EJK69499.1"/>
    <property type="molecule type" value="Genomic_DNA"/>
</dbReference>
<dbReference type="CDD" id="cd07331">
    <property type="entry name" value="M48C_Oma1_like"/>
    <property type="match status" value="1"/>
</dbReference>
<comment type="similarity">
    <text evidence="6">Belongs to the peptidase M48 family.</text>
</comment>
<keyword evidence="4 6" id="KW-0862">Zinc</keyword>
<feature type="domain" description="Peptidase M48" evidence="9">
    <location>
        <begin position="177"/>
        <end position="330"/>
    </location>
</feature>
<dbReference type="Pfam" id="PF01435">
    <property type="entry name" value="Peptidase_M48"/>
    <property type="match status" value="1"/>
</dbReference>
<dbReference type="OrthoDB" id="7464992at2759"/>
<keyword evidence="2" id="KW-0479">Metal-binding</keyword>